<dbReference type="Pfam" id="PF03544">
    <property type="entry name" value="TonB_C"/>
    <property type="match status" value="1"/>
</dbReference>
<dbReference type="Proteomes" id="UP001151478">
    <property type="component" value="Unassembled WGS sequence"/>
</dbReference>
<dbReference type="RefSeq" id="WP_265725429.1">
    <property type="nucleotide sequence ID" value="NZ_JAOSLC020000003.1"/>
</dbReference>
<comment type="caution">
    <text evidence="2">The sequence shown here is derived from an EMBL/GenBank/DDBJ whole genome shotgun (WGS) entry which is preliminary data.</text>
</comment>
<keyword evidence="3" id="KW-1185">Reference proteome</keyword>
<evidence type="ECO:0000313" key="3">
    <source>
        <dbReference type="Proteomes" id="UP001151478"/>
    </source>
</evidence>
<dbReference type="InterPro" id="IPR037682">
    <property type="entry name" value="TonB_C"/>
</dbReference>
<reference evidence="2" key="1">
    <citation type="submission" date="2023-02" db="EMBL/GenBank/DDBJ databases">
        <title>Polaribacter ponticola sp. nov., isolated from seawater.</title>
        <authorList>
            <person name="Baek J.H."/>
            <person name="Kim J.M."/>
            <person name="Choi D.G."/>
            <person name="Jeon C.O."/>
        </authorList>
    </citation>
    <scope>NUCLEOTIDE SEQUENCE</scope>
    <source>
        <strain evidence="2">MSW5</strain>
    </source>
</reference>
<evidence type="ECO:0000313" key="2">
    <source>
        <dbReference type="EMBL" id="MDD7914835.1"/>
    </source>
</evidence>
<accession>A0ABT5SB56</accession>
<organism evidence="2 3">
    <name type="scientific">Polaribacter ponticola</name>
    <dbReference type="NCBI Taxonomy" id="2978475"/>
    <lineage>
        <taxon>Bacteria</taxon>
        <taxon>Pseudomonadati</taxon>
        <taxon>Bacteroidota</taxon>
        <taxon>Flavobacteriia</taxon>
        <taxon>Flavobacteriales</taxon>
        <taxon>Flavobacteriaceae</taxon>
    </lineage>
</organism>
<name>A0ABT5SB56_9FLAO</name>
<dbReference type="EMBL" id="JAOSLC020000003">
    <property type="protein sequence ID" value="MDD7914835.1"/>
    <property type="molecule type" value="Genomic_DNA"/>
</dbReference>
<proteinExistence type="predicted"/>
<evidence type="ECO:0000259" key="1">
    <source>
        <dbReference type="Pfam" id="PF03544"/>
    </source>
</evidence>
<sequence length="139" mass="15801">MPNGRVCIGVVFKGLNSIHPDDIGDELLFTRLEKTPTFPGCEERDSDCFLEKLQEYFDTNFNSKITKNLGLRPGKEKVNLEFNIDLNGNVTDLKVRASRKIIKDEVIKIMSLLPKMTHGEKYGKPIKAKYVLPITFSII</sequence>
<dbReference type="Gene3D" id="3.30.1150.10">
    <property type="match status" value="1"/>
</dbReference>
<feature type="domain" description="TonB C-terminal" evidence="1">
    <location>
        <begin position="77"/>
        <end position="138"/>
    </location>
</feature>
<gene>
    <name evidence="2" type="ORF">N5A56_010590</name>
</gene>
<protein>
    <submittedName>
        <fullName evidence="2">Energy transducer TonB</fullName>
    </submittedName>
</protein>